<dbReference type="GO" id="GO:0016874">
    <property type="term" value="F:ligase activity"/>
    <property type="evidence" value="ECO:0007669"/>
    <property type="project" value="UniProtKB-KW"/>
</dbReference>
<dbReference type="RefSeq" id="XP_016274586.1">
    <property type="nucleotide sequence ID" value="XM_016420859.1"/>
</dbReference>
<evidence type="ECO:0000256" key="2">
    <source>
        <dbReference type="ARBA" id="ARBA00005085"/>
    </source>
</evidence>
<dbReference type="EMBL" id="KB722647">
    <property type="protein sequence ID" value="EMS23467.1"/>
    <property type="molecule type" value="Genomic_DNA"/>
</dbReference>
<comment type="function">
    <text evidence="1">Catalyzes both the ATP-dependent activation of exogenously supplied lipoate to lipoyl-AMP and the transfer of the activated lipoyl onto the lipoyl domains of lipoate-dependent enzymes.</text>
</comment>
<sequence length="372" mass="42407">MLPLDALRTLLRPTLHPHTARSARHRRFLSSSTPSLSPPSIYVSDSHNPWFNLAFEDCETRLFRKTDPDQKILYMYRNDPSVIIGRNQNPWKEIDLARLRSLGIPFVRRKSGGGTVYHDLGNTNYCVFVPRLEFDRKTNAELVTNGLKKLDLEAYVNDRNDICVEGFKVSGSAFKLVNKRAYHHGTMLIDAQLGNLRGVLGNKRESMVTKGVASVPSPVRNLREWSKEIEHEKFVEVVAREFADKYGLSGEVKRVDEGEARGNEYVRDVVAELKSWEWQYGQTPEFTHEITGWFDFGSLTMSISSRHGLITSASLPSPPLDLEWWQSASELCEWLAGDRYESMDSTTQAAQERAGDEGERLRVLVAWLRGEM</sequence>
<keyword evidence="7" id="KW-1185">Reference proteome</keyword>
<dbReference type="PANTHER" id="PTHR12561">
    <property type="entry name" value="LIPOATE-PROTEIN LIGASE"/>
    <property type="match status" value="1"/>
</dbReference>
<evidence type="ECO:0000313" key="7">
    <source>
        <dbReference type="Proteomes" id="UP000016926"/>
    </source>
</evidence>
<evidence type="ECO:0000259" key="5">
    <source>
        <dbReference type="PROSITE" id="PS51733"/>
    </source>
</evidence>
<organism evidence="6 7">
    <name type="scientific">Rhodotorula toruloides (strain NP11)</name>
    <name type="common">Yeast</name>
    <name type="synonym">Rhodosporidium toruloides</name>
    <dbReference type="NCBI Taxonomy" id="1130832"/>
    <lineage>
        <taxon>Eukaryota</taxon>
        <taxon>Fungi</taxon>
        <taxon>Dikarya</taxon>
        <taxon>Basidiomycota</taxon>
        <taxon>Pucciniomycotina</taxon>
        <taxon>Microbotryomycetes</taxon>
        <taxon>Sporidiobolales</taxon>
        <taxon>Sporidiobolaceae</taxon>
        <taxon>Rhodotorula</taxon>
    </lineage>
</organism>
<dbReference type="CDD" id="cd16443">
    <property type="entry name" value="LplA"/>
    <property type="match status" value="1"/>
</dbReference>
<accession>M7WSB6</accession>
<dbReference type="Pfam" id="PF21948">
    <property type="entry name" value="LplA-B_cat"/>
    <property type="match status" value="1"/>
</dbReference>
<dbReference type="Proteomes" id="UP000016926">
    <property type="component" value="Unassembled WGS sequence"/>
</dbReference>
<comment type="similarity">
    <text evidence="3">Belongs to the LplA family.</text>
</comment>
<protein>
    <recommendedName>
        <fullName evidence="4">Putative lipoate-protein ligase A</fullName>
    </recommendedName>
</protein>
<dbReference type="UniPathway" id="UPA00537">
    <property type="reaction ID" value="UER00595"/>
</dbReference>
<dbReference type="GO" id="GO:0005739">
    <property type="term" value="C:mitochondrion"/>
    <property type="evidence" value="ECO:0007669"/>
    <property type="project" value="TreeGrafter"/>
</dbReference>
<gene>
    <name evidence="6" type="ORF">RHTO_07201</name>
</gene>
<dbReference type="GO" id="GO:0017118">
    <property type="term" value="F:lipoyltransferase activity"/>
    <property type="evidence" value="ECO:0007669"/>
    <property type="project" value="TreeGrafter"/>
</dbReference>
<evidence type="ECO:0000256" key="1">
    <source>
        <dbReference type="ARBA" id="ARBA00003253"/>
    </source>
</evidence>
<proteinExistence type="inferred from homology"/>
<dbReference type="InterPro" id="IPR004562">
    <property type="entry name" value="LipoylTrfase_LipoateP_Ligase"/>
</dbReference>
<dbReference type="SUPFAM" id="SSF55681">
    <property type="entry name" value="Class II aaRS and biotin synthetases"/>
    <property type="match status" value="1"/>
</dbReference>
<evidence type="ECO:0000313" key="6">
    <source>
        <dbReference type="EMBL" id="EMS23467.1"/>
    </source>
</evidence>
<dbReference type="NCBIfam" id="TIGR00545">
    <property type="entry name" value="lipoyltrans"/>
    <property type="match status" value="1"/>
</dbReference>
<reference evidence="6 7" key="1">
    <citation type="journal article" date="2012" name="Nat. Commun.">
        <title>A multi-omic map of the lipid-producing yeast Rhodosporidium toruloides.</title>
        <authorList>
            <person name="Zhu Z."/>
            <person name="Zhang S."/>
            <person name="Liu H."/>
            <person name="Shen H."/>
            <person name="Lin X."/>
            <person name="Yang F."/>
            <person name="Zhou Y.J."/>
            <person name="Jin G."/>
            <person name="Ye M."/>
            <person name="Zou H."/>
            <person name="Zou H."/>
            <person name="Zhao Z.K."/>
        </authorList>
    </citation>
    <scope>NUCLEOTIDE SEQUENCE [LARGE SCALE GENOMIC DNA]</scope>
    <source>
        <strain evidence="6 7">NP11</strain>
    </source>
</reference>
<dbReference type="InterPro" id="IPR045864">
    <property type="entry name" value="aa-tRNA-synth_II/BPL/LPL"/>
</dbReference>
<dbReference type="HOGENOM" id="CLU_022986_3_1_1"/>
<dbReference type="GO" id="GO:0009249">
    <property type="term" value="P:protein lipoylation"/>
    <property type="evidence" value="ECO:0007669"/>
    <property type="project" value="InterPro"/>
</dbReference>
<dbReference type="GeneID" id="27371214"/>
<dbReference type="InterPro" id="IPR004143">
    <property type="entry name" value="BPL_LPL_catalytic"/>
</dbReference>
<dbReference type="Gene3D" id="3.30.390.50">
    <property type="entry name" value="CO dehydrogenase flavoprotein, C-terminal domain"/>
    <property type="match status" value="1"/>
</dbReference>
<comment type="pathway">
    <text evidence="2">Protein modification; protein lipoylation via exogenous pathway; protein N(6)-(lipoyl)lysine from lipoate: step 2/2.</text>
</comment>
<evidence type="ECO:0000256" key="3">
    <source>
        <dbReference type="ARBA" id="ARBA00008242"/>
    </source>
</evidence>
<dbReference type="PROSITE" id="PS51733">
    <property type="entry name" value="BPL_LPL_CATALYTIC"/>
    <property type="match status" value="1"/>
</dbReference>
<dbReference type="OrthoDB" id="201621at2759"/>
<dbReference type="PANTHER" id="PTHR12561:SF3">
    <property type="entry name" value="LIPOYLTRANSFERASE 1, MITOCHONDRIAL"/>
    <property type="match status" value="1"/>
</dbReference>
<name>M7WSB6_RHOT1</name>
<feature type="domain" description="BPL/LPL catalytic" evidence="5">
    <location>
        <begin position="67"/>
        <end position="250"/>
    </location>
</feature>
<dbReference type="AlphaFoldDB" id="M7WSB6"/>
<dbReference type="Gene3D" id="3.30.930.10">
    <property type="entry name" value="Bira Bifunctional Protein, Domain 2"/>
    <property type="match status" value="1"/>
</dbReference>
<dbReference type="eggNOG" id="KOG3159">
    <property type="taxonomic scope" value="Eukaryota"/>
</dbReference>
<keyword evidence="6" id="KW-0436">Ligase</keyword>
<evidence type="ECO:0000256" key="4">
    <source>
        <dbReference type="ARBA" id="ARBA00015925"/>
    </source>
</evidence>